<gene>
    <name evidence="1" type="primary">jg13043</name>
    <name evidence="1" type="ORF">PAEG_LOCUS4941</name>
</gene>
<organism evidence="1 2">
    <name type="scientific">Pararge aegeria aegeria</name>
    <dbReference type="NCBI Taxonomy" id="348720"/>
    <lineage>
        <taxon>Eukaryota</taxon>
        <taxon>Metazoa</taxon>
        <taxon>Ecdysozoa</taxon>
        <taxon>Arthropoda</taxon>
        <taxon>Hexapoda</taxon>
        <taxon>Insecta</taxon>
        <taxon>Pterygota</taxon>
        <taxon>Neoptera</taxon>
        <taxon>Endopterygota</taxon>
        <taxon>Lepidoptera</taxon>
        <taxon>Glossata</taxon>
        <taxon>Ditrysia</taxon>
        <taxon>Papilionoidea</taxon>
        <taxon>Nymphalidae</taxon>
        <taxon>Satyrinae</taxon>
        <taxon>Satyrini</taxon>
        <taxon>Parargina</taxon>
        <taxon>Pararge</taxon>
    </lineage>
</organism>
<evidence type="ECO:0000313" key="2">
    <source>
        <dbReference type="Proteomes" id="UP000838756"/>
    </source>
</evidence>
<evidence type="ECO:0000313" key="1">
    <source>
        <dbReference type="EMBL" id="CAH2216995.1"/>
    </source>
</evidence>
<accession>A0A8S4QV63</accession>
<dbReference type="Proteomes" id="UP000838756">
    <property type="component" value="Unassembled WGS sequence"/>
</dbReference>
<name>A0A8S4QV63_9NEOP</name>
<reference evidence="1" key="1">
    <citation type="submission" date="2022-03" db="EMBL/GenBank/DDBJ databases">
        <authorList>
            <person name="Lindestad O."/>
        </authorList>
    </citation>
    <scope>NUCLEOTIDE SEQUENCE</scope>
</reference>
<proteinExistence type="predicted"/>
<dbReference type="AlphaFoldDB" id="A0A8S4QV63"/>
<sequence length="113" mass="12324">MKNNECPLTSLSELLIAAAVPEAHVAHAVVRQRAAAVRAHVARVRQPRERLRDELPLAAAVVGQHASLAVLHVALRANTTANYCSWNCKAKNDKELVRVAQANIHIYVAHVAK</sequence>
<keyword evidence="2" id="KW-1185">Reference proteome</keyword>
<protein>
    <submittedName>
        <fullName evidence="1">Jg13043 protein</fullName>
    </submittedName>
</protein>
<comment type="caution">
    <text evidence="1">The sequence shown here is derived from an EMBL/GenBank/DDBJ whole genome shotgun (WGS) entry which is preliminary data.</text>
</comment>
<dbReference type="EMBL" id="CAKXAJ010017641">
    <property type="protein sequence ID" value="CAH2216995.1"/>
    <property type="molecule type" value="Genomic_DNA"/>
</dbReference>